<evidence type="ECO:0000313" key="2">
    <source>
        <dbReference type="EMBL" id="MCW3484970.1"/>
    </source>
</evidence>
<dbReference type="InterPro" id="IPR001509">
    <property type="entry name" value="Epimerase_deHydtase"/>
</dbReference>
<accession>A0ABT3ILX1</accession>
<protein>
    <submittedName>
        <fullName evidence="2">NAD-dependent epimerase/dehydratase family protein</fullName>
    </submittedName>
</protein>
<proteinExistence type="predicted"/>
<dbReference type="Proteomes" id="UP001207742">
    <property type="component" value="Unassembled WGS sequence"/>
</dbReference>
<comment type="caution">
    <text evidence="2">The sequence shown here is derived from an EMBL/GenBank/DDBJ whole genome shotgun (WGS) entry which is preliminary data.</text>
</comment>
<reference evidence="2 3" key="1">
    <citation type="submission" date="2022-10" db="EMBL/GenBank/DDBJ databases">
        <title>Chitinophaga nivalis PC15 sp. nov., isolated from Pyeongchang county, South Korea.</title>
        <authorList>
            <person name="Trinh H.N."/>
        </authorList>
    </citation>
    <scope>NUCLEOTIDE SEQUENCE [LARGE SCALE GENOMIC DNA]</scope>
    <source>
        <strain evidence="2 3">PC14</strain>
    </source>
</reference>
<feature type="domain" description="NAD-dependent epimerase/dehydratase" evidence="1">
    <location>
        <begin position="6"/>
        <end position="210"/>
    </location>
</feature>
<dbReference type="SUPFAM" id="SSF51735">
    <property type="entry name" value="NAD(P)-binding Rossmann-fold domains"/>
    <property type="match status" value="1"/>
</dbReference>
<dbReference type="Pfam" id="PF01370">
    <property type="entry name" value="Epimerase"/>
    <property type="match status" value="1"/>
</dbReference>
<name>A0ABT3ILX1_9BACT</name>
<dbReference type="PANTHER" id="PTHR48079">
    <property type="entry name" value="PROTEIN YEEZ"/>
    <property type="match status" value="1"/>
</dbReference>
<gene>
    <name evidence="2" type="ORF">OL497_13760</name>
</gene>
<dbReference type="RefSeq" id="WP_264730919.1">
    <property type="nucleotide sequence ID" value="NZ_JAPDNR010000001.1"/>
</dbReference>
<dbReference type="PANTHER" id="PTHR48079:SF6">
    <property type="entry name" value="NAD(P)-BINDING DOMAIN-CONTAINING PROTEIN-RELATED"/>
    <property type="match status" value="1"/>
</dbReference>
<keyword evidence="3" id="KW-1185">Reference proteome</keyword>
<organism evidence="2 3">
    <name type="scientific">Chitinophaga nivalis</name>
    <dbReference type="NCBI Taxonomy" id="2991709"/>
    <lineage>
        <taxon>Bacteria</taxon>
        <taxon>Pseudomonadati</taxon>
        <taxon>Bacteroidota</taxon>
        <taxon>Chitinophagia</taxon>
        <taxon>Chitinophagales</taxon>
        <taxon>Chitinophagaceae</taxon>
        <taxon>Chitinophaga</taxon>
    </lineage>
</organism>
<dbReference type="InterPro" id="IPR036291">
    <property type="entry name" value="NAD(P)-bd_dom_sf"/>
</dbReference>
<sequence>MQTKRIFIMGITGYIGGSVGVRLAAAGYQVTGLVRKAADVARITALGIRAVHGSLYDPIFLQDNFRDQDIVINLTDADDAFAATAILDALQGTDTLFIHTSGAGIIGDKAAGAYTGTQIHDSFPTHPLLERAGRAAIDREILRRANTVVICPAMVYGPGTGLKPDSDQIPALMRAAVNYRQGIYVGAGLHVSSHVHIDDLTQLYLLAIDKAVPGSYYFAANGQTPFREMATAISTRLGFGGVTTSIPLATAIDLWGPAKAHFGLGSNILVSSEKARQELDWTPVHTDLLSDILTSPLPADLPYPV</sequence>
<evidence type="ECO:0000259" key="1">
    <source>
        <dbReference type="Pfam" id="PF01370"/>
    </source>
</evidence>
<dbReference type="EMBL" id="JAPDNS010000001">
    <property type="protein sequence ID" value="MCW3484970.1"/>
    <property type="molecule type" value="Genomic_DNA"/>
</dbReference>
<dbReference type="Gene3D" id="3.40.50.720">
    <property type="entry name" value="NAD(P)-binding Rossmann-like Domain"/>
    <property type="match status" value="1"/>
</dbReference>
<dbReference type="InterPro" id="IPR051783">
    <property type="entry name" value="NAD(P)-dependent_oxidoreduct"/>
</dbReference>
<evidence type="ECO:0000313" key="3">
    <source>
        <dbReference type="Proteomes" id="UP001207742"/>
    </source>
</evidence>